<dbReference type="Proteomes" id="UP000285875">
    <property type="component" value="Chromosome"/>
</dbReference>
<organism evidence="1 2">
    <name type="scientific">Acidipropionibacterium jensenii</name>
    <dbReference type="NCBI Taxonomy" id="1749"/>
    <lineage>
        <taxon>Bacteria</taxon>
        <taxon>Bacillati</taxon>
        <taxon>Actinomycetota</taxon>
        <taxon>Actinomycetes</taxon>
        <taxon>Propionibacteriales</taxon>
        <taxon>Propionibacteriaceae</taxon>
        <taxon>Acidipropionibacterium</taxon>
    </lineage>
</organism>
<dbReference type="AlphaFoldDB" id="A0A3T0RYA9"/>
<evidence type="ECO:0000313" key="1">
    <source>
        <dbReference type="EMBL" id="AZZ39072.1"/>
    </source>
</evidence>
<dbReference type="EMBL" id="CP025570">
    <property type="protein sequence ID" value="AZZ39072.1"/>
    <property type="molecule type" value="Genomic_DNA"/>
</dbReference>
<gene>
    <name evidence="1" type="ORF">C0Z10_04125</name>
</gene>
<dbReference type="KEGG" id="aji:C0Z10_04125"/>
<name>A0A3T0RYA9_9ACTN</name>
<sequence length="237" mass="26701">MFVDFTTVQLLQVVLATLALIGGSLLAETIVEARHRREHESALHAEVRDALDAVRRNSSPSADLLFLSRKALAPLEDRIADADTLRICGGSLFRLMNEYSQVFEQRLRSGTEIKFLLTDPESDAAAYLARHVVYEVRSVDSYRANIRDAIAEINRLCQDFPGKCHLRLLDLAPPFSIFDVGRVDSPSTAHVELYSLGSPTRSRPIITLNEVQDPISHAFFRTQFDCLWEIGHEYSED</sequence>
<evidence type="ECO:0000313" key="2">
    <source>
        <dbReference type="Proteomes" id="UP000285875"/>
    </source>
</evidence>
<proteinExistence type="predicted"/>
<protein>
    <submittedName>
        <fullName evidence="1">Uncharacterized protein</fullName>
    </submittedName>
</protein>
<accession>A0A3T0RYA9</accession>
<reference evidence="2" key="1">
    <citation type="submission" date="2017-12" db="EMBL/GenBank/DDBJ databases">
        <title>Whole genome sequencing of Acidipropionibacterium jensenii strains JS279 and JS280.</title>
        <authorList>
            <person name="Deptula P."/>
            <person name="Laine P."/>
            <person name="Smolander O.-P."/>
            <person name="Paulin L."/>
            <person name="Auvinen P."/>
            <person name="Varmanen P."/>
        </authorList>
    </citation>
    <scope>NUCLEOTIDE SEQUENCE [LARGE SCALE GENOMIC DNA]</scope>
    <source>
        <strain evidence="2">JS280</strain>
    </source>
</reference>